<reference evidence="8 9" key="1">
    <citation type="submission" date="2016-09" db="EMBL/GenBank/DDBJ databases">
        <title>Couchioplanes caeruleus draft genome sequence.</title>
        <authorList>
            <person name="Sheehan J."/>
            <person name="Caffrey P."/>
        </authorList>
    </citation>
    <scope>NUCLEOTIDE SEQUENCE [LARGE SCALE GENOMIC DNA]</scope>
    <source>
        <strain evidence="8 9">DSM 43634</strain>
    </source>
</reference>
<keyword evidence="4" id="KW-0677">Repeat</keyword>
<proteinExistence type="predicted"/>
<feature type="domain" description="KaiC" evidence="7">
    <location>
        <begin position="238"/>
        <end position="460"/>
    </location>
</feature>
<dbReference type="EMBL" id="MEIA01000107">
    <property type="protein sequence ID" value="OJF14235.1"/>
    <property type="molecule type" value="Genomic_DNA"/>
</dbReference>
<dbReference type="InterPro" id="IPR010624">
    <property type="entry name" value="KaiC_dom"/>
</dbReference>
<gene>
    <name evidence="8" type="ORF">BG844_10825</name>
</gene>
<dbReference type="RefSeq" id="WP_071805011.1">
    <property type="nucleotide sequence ID" value="NZ_MEIA01000107.1"/>
</dbReference>
<evidence type="ECO:0000256" key="3">
    <source>
        <dbReference type="ARBA" id="ARBA00022679"/>
    </source>
</evidence>
<dbReference type="GO" id="GO:0005524">
    <property type="term" value="F:ATP binding"/>
    <property type="evidence" value="ECO:0007669"/>
    <property type="project" value="InterPro"/>
</dbReference>
<name>A0A1K0GXS7_9ACTN</name>
<dbReference type="PANTHER" id="PTHR42926">
    <property type="match status" value="1"/>
</dbReference>
<dbReference type="Proteomes" id="UP000182486">
    <property type="component" value="Unassembled WGS sequence"/>
</dbReference>
<protein>
    <recommendedName>
        <fullName evidence="1">non-specific serine/threonine protein kinase</fullName>
        <ecNumber evidence="1">2.7.11.1</ecNumber>
    </recommendedName>
</protein>
<evidence type="ECO:0000259" key="7">
    <source>
        <dbReference type="PROSITE" id="PS51146"/>
    </source>
</evidence>
<dbReference type="InterPro" id="IPR051347">
    <property type="entry name" value="Circadian_clock_KaiC-rel"/>
</dbReference>
<dbReference type="GO" id="GO:0004674">
    <property type="term" value="F:protein serine/threonine kinase activity"/>
    <property type="evidence" value="ECO:0007669"/>
    <property type="project" value="UniProtKB-EC"/>
</dbReference>
<evidence type="ECO:0000256" key="1">
    <source>
        <dbReference type="ARBA" id="ARBA00012513"/>
    </source>
</evidence>
<keyword evidence="2" id="KW-0597">Phosphoprotein</keyword>
<dbReference type="PIRSF" id="PIRSF039117">
    <property type="entry name" value="KaiC"/>
    <property type="match status" value="1"/>
</dbReference>
<keyword evidence="6" id="KW-0378">Hydrolase</keyword>
<evidence type="ECO:0000256" key="6">
    <source>
        <dbReference type="ARBA" id="ARBA00022801"/>
    </source>
</evidence>
<dbReference type="PROSITE" id="PS51146">
    <property type="entry name" value="KAIC"/>
    <property type="match status" value="1"/>
</dbReference>
<accession>A0A1K0GXS7</accession>
<dbReference type="SUPFAM" id="SSF52540">
    <property type="entry name" value="P-loop containing nucleoside triphosphate hydrolases"/>
    <property type="match status" value="2"/>
</dbReference>
<keyword evidence="9" id="KW-1185">Reference proteome</keyword>
<dbReference type="InterPro" id="IPR030665">
    <property type="entry name" value="KaiC"/>
</dbReference>
<dbReference type="EC" id="2.7.11.1" evidence="1"/>
<keyword evidence="5" id="KW-0418">Kinase</keyword>
<dbReference type="Pfam" id="PF06745">
    <property type="entry name" value="ATPase"/>
    <property type="match status" value="2"/>
</dbReference>
<evidence type="ECO:0000256" key="5">
    <source>
        <dbReference type="ARBA" id="ARBA00022777"/>
    </source>
</evidence>
<dbReference type="InterPro" id="IPR027417">
    <property type="entry name" value="P-loop_NTPase"/>
</dbReference>
<sequence length="460" mass="50180">MPSRRLSSGRPRLDAVLGGGFVDPSIAVIAGLPGTGKTVLAQQYAFANGTEERPALYLSTVAEPLSKILFFAEALTFFDPDRVGRDVLFDDLGNQLDGAGLTDALDRIVGLVERRAWSVLVIDSFRALRYRALSSRDIESFVHQLAGRLSATGTMALWLGEYDRDELAICPEFAVADAAVLLSIEDDGQRGSRALRVLKLRGSDYLSGAHAYRVAADGLQVFPRLSSVDHAPYELGEGRATSGIAALDTLLADGYWSGSSTLVIGPSGSGKTVLGLQFAFVGARMGEPAVFASLQENRVQLERMIRGFGWDVDEPGTMLRCMSPNDIYIDQWYYELFDTIESLQARRLVIDSLGDLAAACPDQKRFREFVYSMLNHCSREGISVLLTFETPELYGQTALSEFGVSHLSDNVILLQYLRKQSMAARALTVLKTRASSHLPQTHEFEITADGVVIGQPVTPA</sequence>
<dbReference type="Gene3D" id="3.40.50.300">
    <property type="entry name" value="P-loop containing nucleotide triphosphate hydrolases"/>
    <property type="match status" value="2"/>
</dbReference>
<dbReference type="PANTHER" id="PTHR42926:SF1">
    <property type="entry name" value="CIRCADIAN CLOCK OSCILLATOR PROTEIN KAIC 1"/>
    <property type="match status" value="1"/>
</dbReference>
<evidence type="ECO:0000256" key="2">
    <source>
        <dbReference type="ARBA" id="ARBA00022553"/>
    </source>
</evidence>
<dbReference type="InterPro" id="IPR014774">
    <property type="entry name" value="KaiC-like_dom"/>
</dbReference>
<evidence type="ECO:0000256" key="4">
    <source>
        <dbReference type="ARBA" id="ARBA00022737"/>
    </source>
</evidence>
<dbReference type="AlphaFoldDB" id="A0A1K0GXS7"/>
<organism evidence="8 9">
    <name type="scientific">Couchioplanes caeruleus subsp. caeruleus</name>
    <dbReference type="NCBI Taxonomy" id="56427"/>
    <lineage>
        <taxon>Bacteria</taxon>
        <taxon>Bacillati</taxon>
        <taxon>Actinomycetota</taxon>
        <taxon>Actinomycetes</taxon>
        <taxon>Micromonosporales</taxon>
        <taxon>Micromonosporaceae</taxon>
        <taxon>Couchioplanes</taxon>
    </lineage>
</organism>
<evidence type="ECO:0000313" key="8">
    <source>
        <dbReference type="EMBL" id="OJF14235.1"/>
    </source>
</evidence>
<comment type="caution">
    <text evidence="8">The sequence shown here is derived from an EMBL/GenBank/DDBJ whole genome shotgun (WGS) entry which is preliminary data.</text>
</comment>
<evidence type="ECO:0000313" key="9">
    <source>
        <dbReference type="Proteomes" id="UP000182486"/>
    </source>
</evidence>
<keyword evidence="3" id="KW-0808">Transferase</keyword>
<dbReference type="GO" id="GO:0016787">
    <property type="term" value="F:hydrolase activity"/>
    <property type="evidence" value="ECO:0007669"/>
    <property type="project" value="UniProtKB-KW"/>
</dbReference>